<dbReference type="InterPro" id="IPR039420">
    <property type="entry name" value="WalR-like"/>
</dbReference>
<dbReference type="Pfam" id="PF00072">
    <property type="entry name" value="Response_reg"/>
    <property type="match status" value="1"/>
</dbReference>
<dbReference type="PRINTS" id="PR00038">
    <property type="entry name" value="HTHLUXR"/>
</dbReference>
<dbReference type="SMART" id="SM00448">
    <property type="entry name" value="REC"/>
    <property type="match status" value="1"/>
</dbReference>
<dbReference type="Gene3D" id="3.40.50.2300">
    <property type="match status" value="1"/>
</dbReference>
<reference evidence="8 9" key="1">
    <citation type="submission" date="2024-10" db="EMBL/GenBank/DDBJ databases">
        <title>The Natural Products Discovery Center: Release of the First 8490 Sequenced Strains for Exploring Actinobacteria Biosynthetic Diversity.</title>
        <authorList>
            <person name="Kalkreuter E."/>
            <person name="Kautsar S.A."/>
            <person name="Yang D."/>
            <person name="Bader C.D."/>
            <person name="Teijaro C.N."/>
            <person name="Fluegel L."/>
            <person name="Davis C.M."/>
            <person name="Simpson J.R."/>
            <person name="Lauterbach L."/>
            <person name="Steele A.D."/>
            <person name="Gui C."/>
            <person name="Meng S."/>
            <person name="Li G."/>
            <person name="Viehrig K."/>
            <person name="Ye F."/>
            <person name="Su P."/>
            <person name="Kiefer A.F."/>
            <person name="Nichols A."/>
            <person name="Cepeda A.J."/>
            <person name="Yan W."/>
            <person name="Fan B."/>
            <person name="Jiang Y."/>
            <person name="Adhikari A."/>
            <person name="Zheng C.-J."/>
            <person name="Schuster L."/>
            <person name="Cowan T.M."/>
            <person name="Smanski M.J."/>
            <person name="Chevrette M.G."/>
            <person name="De Carvalho L.P.S."/>
            <person name="Shen B."/>
        </authorList>
    </citation>
    <scope>NUCLEOTIDE SEQUENCE [LARGE SCALE GENOMIC DNA]</scope>
    <source>
        <strain evidence="8 9">NPDC012605</strain>
    </source>
</reference>
<dbReference type="EMBL" id="JBIBDZ010000001">
    <property type="protein sequence ID" value="MFF5917238.1"/>
    <property type="molecule type" value="Genomic_DNA"/>
</dbReference>
<dbReference type="PROSITE" id="PS50110">
    <property type="entry name" value="RESPONSE_REGULATORY"/>
    <property type="match status" value="1"/>
</dbReference>
<feature type="modified residue" description="4-aspartylphosphate" evidence="5">
    <location>
        <position position="63"/>
    </location>
</feature>
<dbReference type="SUPFAM" id="SSF46894">
    <property type="entry name" value="C-terminal effector domain of the bipartite response regulators"/>
    <property type="match status" value="1"/>
</dbReference>
<dbReference type="PANTHER" id="PTHR43214">
    <property type="entry name" value="TWO-COMPONENT RESPONSE REGULATOR"/>
    <property type="match status" value="1"/>
</dbReference>
<keyword evidence="9" id="KW-1185">Reference proteome</keyword>
<dbReference type="InterPro" id="IPR001789">
    <property type="entry name" value="Sig_transdc_resp-reg_receiver"/>
</dbReference>
<dbReference type="RefSeq" id="WP_030321634.1">
    <property type="nucleotide sequence ID" value="NZ_JBIBDZ010000001.1"/>
</dbReference>
<dbReference type="CDD" id="cd17535">
    <property type="entry name" value="REC_NarL-like"/>
    <property type="match status" value="1"/>
</dbReference>
<keyword evidence="2" id="KW-0805">Transcription regulation</keyword>
<keyword evidence="3" id="KW-0238">DNA-binding</keyword>
<dbReference type="Pfam" id="PF00196">
    <property type="entry name" value="GerE"/>
    <property type="match status" value="1"/>
</dbReference>
<comment type="caution">
    <text evidence="8">The sequence shown here is derived from an EMBL/GenBank/DDBJ whole genome shotgun (WGS) entry which is preliminary data.</text>
</comment>
<evidence type="ECO:0000256" key="1">
    <source>
        <dbReference type="ARBA" id="ARBA00022553"/>
    </source>
</evidence>
<accession>A0ABW6XID1</accession>
<sequence length="238" mass="25055">MTDSGAIETATTLLIADDDEVTRTGLRTLLAAQPGIEVVGEAADGVEVVERARLLRPDVVLMDVRMPRRNGIEATRLLLAEPDASAGSGDGRPSQTPPKVVVITTFENDDYVTAALSAGAGGFVLKRLPVRQIAEAVRVVAAGEAILFPAALRRMVAARPLDSAEALPKAALTVREEEVLRMMATGRSNPEIAESLTVSLETVKTHVGNVLTKLGAQNRTHAVVIAYESGLVVPGFTG</sequence>
<dbReference type="InterPro" id="IPR016032">
    <property type="entry name" value="Sig_transdc_resp-reg_C-effctor"/>
</dbReference>
<dbReference type="InterPro" id="IPR058245">
    <property type="entry name" value="NreC/VraR/RcsB-like_REC"/>
</dbReference>
<evidence type="ECO:0000259" key="7">
    <source>
        <dbReference type="PROSITE" id="PS50110"/>
    </source>
</evidence>
<feature type="domain" description="Response regulatory" evidence="7">
    <location>
        <begin position="12"/>
        <end position="141"/>
    </location>
</feature>
<dbReference type="SUPFAM" id="SSF52172">
    <property type="entry name" value="CheY-like"/>
    <property type="match status" value="1"/>
</dbReference>
<dbReference type="SMART" id="SM00421">
    <property type="entry name" value="HTH_LUXR"/>
    <property type="match status" value="1"/>
</dbReference>
<dbReference type="Proteomes" id="UP001602370">
    <property type="component" value="Unassembled WGS sequence"/>
</dbReference>
<name>A0ABW6XID1_9ACTN</name>
<keyword evidence="1 5" id="KW-0597">Phosphoprotein</keyword>
<evidence type="ECO:0000313" key="8">
    <source>
        <dbReference type="EMBL" id="MFF5917238.1"/>
    </source>
</evidence>
<evidence type="ECO:0000256" key="4">
    <source>
        <dbReference type="ARBA" id="ARBA00023163"/>
    </source>
</evidence>
<dbReference type="PROSITE" id="PS50043">
    <property type="entry name" value="HTH_LUXR_2"/>
    <property type="match status" value="1"/>
</dbReference>
<proteinExistence type="predicted"/>
<dbReference type="PROSITE" id="PS00622">
    <property type="entry name" value="HTH_LUXR_1"/>
    <property type="match status" value="1"/>
</dbReference>
<evidence type="ECO:0000256" key="3">
    <source>
        <dbReference type="ARBA" id="ARBA00023125"/>
    </source>
</evidence>
<gene>
    <name evidence="8" type="ORF">ACFY8C_02655</name>
</gene>
<evidence type="ECO:0000313" key="9">
    <source>
        <dbReference type="Proteomes" id="UP001602370"/>
    </source>
</evidence>
<evidence type="ECO:0000256" key="5">
    <source>
        <dbReference type="PROSITE-ProRule" id="PRU00169"/>
    </source>
</evidence>
<organism evidence="8 9">
    <name type="scientific">Streptomyces flavochromogenes</name>
    <dbReference type="NCBI Taxonomy" id="68199"/>
    <lineage>
        <taxon>Bacteria</taxon>
        <taxon>Bacillati</taxon>
        <taxon>Actinomycetota</taxon>
        <taxon>Actinomycetes</taxon>
        <taxon>Kitasatosporales</taxon>
        <taxon>Streptomycetaceae</taxon>
        <taxon>Streptomyces</taxon>
    </lineage>
</organism>
<dbReference type="PANTHER" id="PTHR43214:SF24">
    <property type="entry name" value="TRANSCRIPTIONAL REGULATORY PROTEIN NARL-RELATED"/>
    <property type="match status" value="1"/>
</dbReference>
<keyword evidence="4" id="KW-0804">Transcription</keyword>
<dbReference type="InterPro" id="IPR000792">
    <property type="entry name" value="Tscrpt_reg_LuxR_C"/>
</dbReference>
<dbReference type="InterPro" id="IPR011006">
    <property type="entry name" value="CheY-like_superfamily"/>
</dbReference>
<evidence type="ECO:0000256" key="2">
    <source>
        <dbReference type="ARBA" id="ARBA00023015"/>
    </source>
</evidence>
<dbReference type="CDD" id="cd06170">
    <property type="entry name" value="LuxR_C_like"/>
    <property type="match status" value="1"/>
</dbReference>
<protein>
    <submittedName>
        <fullName evidence="8">Response regulator</fullName>
    </submittedName>
</protein>
<evidence type="ECO:0000259" key="6">
    <source>
        <dbReference type="PROSITE" id="PS50043"/>
    </source>
</evidence>
<feature type="domain" description="HTH luxR-type" evidence="6">
    <location>
        <begin position="165"/>
        <end position="230"/>
    </location>
</feature>